<evidence type="ECO:0000256" key="4">
    <source>
        <dbReference type="SAM" id="MobiDB-lite"/>
    </source>
</evidence>
<dbReference type="GO" id="GO:0005634">
    <property type="term" value="C:nucleus"/>
    <property type="evidence" value="ECO:0007669"/>
    <property type="project" value="UniProtKB-SubCell"/>
</dbReference>
<dbReference type="InterPro" id="IPR052087">
    <property type="entry name" value="RRP12"/>
</dbReference>
<keyword evidence="3" id="KW-0539">Nucleus</keyword>
<gene>
    <name evidence="7" type="ORF">g.21119</name>
</gene>
<evidence type="ECO:0000256" key="2">
    <source>
        <dbReference type="ARBA" id="ARBA00007690"/>
    </source>
</evidence>
<accession>A0A1B6DDY2</accession>
<comment type="similarity">
    <text evidence="2">Belongs to the RRP12 family.</text>
</comment>
<dbReference type="InterPro" id="IPR057860">
    <property type="entry name" value="HEAT_RRP12_N"/>
</dbReference>
<evidence type="ECO:0000259" key="5">
    <source>
        <dbReference type="Pfam" id="PF08161"/>
    </source>
</evidence>
<dbReference type="InterPro" id="IPR012978">
    <property type="entry name" value="HEAT_RRP12"/>
</dbReference>
<dbReference type="Pfam" id="PF25772">
    <property type="entry name" value="HEAT_RRP12_N"/>
    <property type="match status" value="1"/>
</dbReference>
<dbReference type="SUPFAM" id="SSF48371">
    <property type="entry name" value="ARM repeat"/>
    <property type="match status" value="1"/>
</dbReference>
<evidence type="ECO:0000313" key="7">
    <source>
        <dbReference type="EMBL" id="JAS23908.1"/>
    </source>
</evidence>
<sequence length="1157" mass="130551">MKFRLKGKGNRWTKGHSSICNPTAQLHRKSAQNRFFQENLGLGTINGPGLTAAALKVLDNKSLSRASSVKDDAESWTDVESTVAKTFNSCDTFASDWSRCSNLSFNKLINNFRSDSALHKDMLAVLASTTEVIENQGGSGTNTEYYGAFITTLENIDCDESLLAATINLLSMGIKTVPREVLIATFSKSSRTLMSVMVKYADSEETMIIRSVIKCLQEVLRAQDATVWKDNSTLNIFETILTFTVHSKPKVRKDAQIAVCAILKYSTYITEHKLQPSVHPAASVAGNFCIRQIEKYSLVGSITTTLHVFSLLKDILCTFPKAQLKTACESVLKGMTLSNPVIVTCGLCVLETMFASHPHASSLTLQLNTQLIAALYDFQPSVTDAKSTIAWLKTLQAGFANLGILDFKLFMENMPRFFTTASSLWVSGNKEVTDQVSQSLVEIICNTIVKNYKQQYTPVLSKLIFILQEGLKDQYYLAWNSVVTLFGTIFHELGETCKDLLLPPLKLIAELRDSRNIMNNSVDDAIGNAVKSMGPQVVLEAVPLKITGSCADASEEFRRSWLIPILRANIRSSSIQCFMDAIHPLITASRNYAQKMEADNNQVGVVSYTLLETQLWSLLPAFCSQPSDITESFPKMAKGLGGLLSNRKDLRLIIMSSLRHLITYSKDNNRTNDVMEISRFAKNYLPILFNIFTTETKGSDEEGIRLASLQTIKVYLSISPEDLCKELYTKTKEKLESDDSKDDGFKNECLLDLLRVLIPYQPVPTIIDLFENKLEKLKCTNKHKIQKKYYRILEEIISSDTASCNEFAENKFEEIKTLLLDSLSTSAPNSRRPRLKCLLELMKRNELKAKEMLLNVVPEAVLCCCDINSSCRETAHKLLEMICDMMKDNLEVFIEIVMTGLNGQQQLATASILALSVTVKRYKELLNEEMITSLINNICLLLCSSSREITKAALGYLEMFVTSFDKDLVLSALPNIVKAISSMTQDCQNCFRLKTRDLLAKFERWFGAATVIPLIPTDDTILITRVQNLNKIYRRKKKQREAERQARMANKESIDGFEVKPKVKSFEDLLEDVYMSDLEINEKEALENKNKNKTRKNKNEVWLQEDDNDIVDFTNLSAAKKYFSNKSSVWKKQRNRENKQKSSKSWFQDSSRWSVNY</sequence>
<comment type="subcellular location">
    <subcellularLocation>
        <location evidence="1">Nucleus</location>
    </subcellularLocation>
</comment>
<name>A0A1B6DDY2_9HEMI</name>
<feature type="domain" description="RRP12 N-terminal HEAT" evidence="6">
    <location>
        <begin position="113"/>
        <end position="356"/>
    </location>
</feature>
<feature type="domain" description="RRP12 HEAT" evidence="5">
    <location>
        <begin position="427"/>
        <end position="694"/>
    </location>
</feature>
<dbReference type="InterPro" id="IPR016024">
    <property type="entry name" value="ARM-type_fold"/>
</dbReference>
<proteinExistence type="inferred from homology"/>
<dbReference type="PANTHER" id="PTHR48287:SF1">
    <property type="entry name" value="ARM REPEAT SUPERFAMILY PROTEIN"/>
    <property type="match status" value="1"/>
</dbReference>
<evidence type="ECO:0000259" key="6">
    <source>
        <dbReference type="Pfam" id="PF25772"/>
    </source>
</evidence>
<dbReference type="EMBL" id="GEDC01013390">
    <property type="protein sequence ID" value="JAS23908.1"/>
    <property type="molecule type" value="Transcribed_RNA"/>
</dbReference>
<dbReference type="Pfam" id="PF08161">
    <property type="entry name" value="RRP12_HEAT"/>
    <property type="match status" value="1"/>
</dbReference>
<evidence type="ECO:0000256" key="3">
    <source>
        <dbReference type="ARBA" id="ARBA00023242"/>
    </source>
</evidence>
<reference evidence="7" key="1">
    <citation type="submission" date="2015-12" db="EMBL/GenBank/DDBJ databases">
        <title>De novo transcriptome assembly of four potential Pierce s Disease insect vectors from Arizona vineyards.</title>
        <authorList>
            <person name="Tassone E.E."/>
        </authorList>
    </citation>
    <scope>NUCLEOTIDE SEQUENCE</scope>
</reference>
<dbReference type="AlphaFoldDB" id="A0A1B6DDY2"/>
<dbReference type="InterPro" id="IPR011989">
    <property type="entry name" value="ARM-like"/>
</dbReference>
<dbReference type="Gene3D" id="1.25.10.10">
    <property type="entry name" value="Leucine-rich Repeat Variant"/>
    <property type="match status" value="1"/>
</dbReference>
<feature type="compositionally biased region" description="Polar residues" evidence="4">
    <location>
        <begin position="1143"/>
        <end position="1157"/>
    </location>
</feature>
<evidence type="ECO:0000256" key="1">
    <source>
        <dbReference type="ARBA" id="ARBA00004123"/>
    </source>
</evidence>
<protein>
    <submittedName>
        <fullName evidence="7">Uncharacterized protein</fullName>
    </submittedName>
</protein>
<organism evidence="7">
    <name type="scientific">Clastoptera arizonana</name>
    <name type="common">Arizona spittle bug</name>
    <dbReference type="NCBI Taxonomy" id="38151"/>
    <lineage>
        <taxon>Eukaryota</taxon>
        <taxon>Metazoa</taxon>
        <taxon>Ecdysozoa</taxon>
        <taxon>Arthropoda</taxon>
        <taxon>Hexapoda</taxon>
        <taxon>Insecta</taxon>
        <taxon>Pterygota</taxon>
        <taxon>Neoptera</taxon>
        <taxon>Paraneoptera</taxon>
        <taxon>Hemiptera</taxon>
        <taxon>Auchenorrhyncha</taxon>
        <taxon>Cercopoidea</taxon>
        <taxon>Clastopteridae</taxon>
        <taxon>Clastoptera</taxon>
    </lineage>
</organism>
<dbReference type="PANTHER" id="PTHR48287">
    <property type="entry name" value="ARM REPEAT SUPERFAMILY PROTEIN"/>
    <property type="match status" value="1"/>
</dbReference>
<feature type="region of interest" description="Disordered" evidence="4">
    <location>
        <begin position="1127"/>
        <end position="1157"/>
    </location>
</feature>